<evidence type="ECO:0000313" key="5">
    <source>
        <dbReference type="Proteomes" id="UP000037393"/>
    </source>
</evidence>
<feature type="domain" description="Proteinase inhibitor I42 chagasin" evidence="3">
    <location>
        <begin position="3"/>
        <end position="56"/>
    </location>
</feature>
<dbReference type="Pfam" id="PF09394">
    <property type="entry name" value="Inhibitor_I42"/>
    <property type="match status" value="1"/>
</dbReference>
<organism evidence="4 5">
    <name type="scientific">Trabulsiella odontotermitis</name>
    <dbReference type="NCBI Taxonomy" id="379893"/>
    <lineage>
        <taxon>Bacteria</taxon>
        <taxon>Pseudomonadati</taxon>
        <taxon>Pseudomonadota</taxon>
        <taxon>Gammaproteobacteria</taxon>
        <taxon>Enterobacterales</taxon>
        <taxon>Enterobacteriaceae</taxon>
        <taxon>Trabulsiella</taxon>
    </lineage>
</organism>
<dbReference type="Gene3D" id="2.60.40.2020">
    <property type="match status" value="1"/>
</dbReference>
<keyword evidence="5" id="KW-1185">Reference proteome</keyword>
<dbReference type="InterPro" id="IPR036331">
    <property type="entry name" value="Chagasin-like_sf"/>
</dbReference>
<accession>A0A0L0GV30</accession>
<dbReference type="Proteomes" id="UP000037393">
    <property type="component" value="Unassembled WGS sequence"/>
</dbReference>
<protein>
    <recommendedName>
        <fullName evidence="3">Proteinase inhibitor I42 chagasin domain-containing protein</fullName>
    </recommendedName>
</protein>
<dbReference type="GO" id="GO:0004869">
    <property type="term" value="F:cysteine-type endopeptidase inhibitor activity"/>
    <property type="evidence" value="ECO:0007669"/>
    <property type="project" value="UniProtKB-KW"/>
</dbReference>
<sequence>MPDSVMLMSAGYSPSPTTAPEVVGSGGEFSYIFNVMAQSNGTINLDYGRTWEKEAWSTRIINLHPQ</sequence>
<dbReference type="AlphaFoldDB" id="A0A0L0GV30"/>
<proteinExistence type="predicted"/>
<evidence type="ECO:0000259" key="3">
    <source>
        <dbReference type="Pfam" id="PF09394"/>
    </source>
</evidence>
<keyword evidence="2" id="KW-0789">Thiol protease inhibitor</keyword>
<comment type="caution">
    <text evidence="4">The sequence shown here is derived from an EMBL/GenBank/DDBJ whole genome shotgun (WGS) entry which is preliminary data.</text>
</comment>
<dbReference type="InterPro" id="IPR018990">
    <property type="entry name" value="Prot_inh_I42_chagasin"/>
</dbReference>
<dbReference type="PATRIC" id="fig|379893.4.peg.4565"/>
<evidence type="ECO:0000256" key="2">
    <source>
        <dbReference type="ARBA" id="ARBA00022704"/>
    </source>
</evidence>
<evidence type="ECO:0000313" key="4">
    <source>
        <dbReference type="EMBL" id="KNC92654.1"/>
    </source>
</evidence>
<reference evidence="4 5" key="1">
    <citation type="journal article" date="2015" name="Appl. Environ. Microbiol.">
        <title>The Enterobacterium Trabulsiella odontotermitis Presents Novel Adaptations Related to Its Association with Fungus-Growing Termites.</title>
        <authorList>
            <person name="Sapountzis P."/>
            <person name="Gruntjes T."/>
            <person name="Otani S."/>
            <person name="Estevez J."/>
            <person name="da Costa R.R."/>
            <person name="Plunkett G.3rd."/>
            <person name="Perna N.T."/>
            <person name="Poulsen M."/>
        </authorList>
    </citation>
    <scope>NUCLEOTIDE SEQUENCE [LARGE SCALE GENOMIC DNA]</scope>
    <source>
        <strain evidence="4 5">12</strain>
    </source>
</reference>
<dbReference type="EMBL" id="JNGI01000076">
    <property type="protein sequence ID" value="KNC92654.1"/>
    <property type="molecule type" value="Genomic_DNA"/>
</dbReference>
<evidence type="ECO:0000256" key="1">
    <source>
        <dbReference type="ARBA" id="ARBA00022690"/>
    </source>
</evidence>
<name>A0A0L0GV30_9ENTR</name>
<dbReference type="SUPFAM" id="SSF141066">
    <property type="entry name" value="ICP-like"/>
    <property type="match status" value="1"/>
</dbReference>
<gene>
    <name evidence="4" type="ORF">GM31_22525</name>
</gene>
<keyword evidence="1" id="KW-0646">Protease inhibitor</keyword>